<name>A0A6M5YYS9_9BACT</name>
<accession>A0A6M5YYS9</accession>
<dbReference type="AlphaFoldDB" id="A0A6M5YYS9"/>
<sequence>MIGAIASGAAGAVALNLAHEVTRHTVTDAPRMDVLGKRALAAGLRAVDTTPPGEPVLHAVVLGGDLVANSAYYSLVGLGGPDGATARGVLLGLAAGLGAVFLPGPLGLGTAPSRRTSQTALMTVGLYTLGGLVAGVTFGALAGRRAEG</sequence>
<dbReference type="RefSeq" id="WP_171473584.1">
    <property type="nucleotide sequence ID" value="NZ_CP053452.2"/>
</dbReference>
<evidence type="ECO:0000313" key="3">
    <source>
        <dbReference type="Proteomes" id="UP000503447"/>
    </source>
</evidence>
<keyword evidence="1" id="KW-0472">Membrane</keyword>
<keyword evidence="1" id="KW-1133">Transmembrane helix</keyword>
<organism evidence="2 3">
    <name type="scientific">Frigoriglobus tundricola</name>
    <dbReference type="NCBI Taxonomy" id="2774151"/>
    <lineage>
        <taxon>Bacteria</taxon>
        <taxon>Pseudomonadati</taxon>
        <taxon>Planctomycetota</taxon>
        <taxon>Planctomycetia</taxon>
        <taxon>Gemmatales</taxon>
        <taxon>Gemmataceae</taxon>
        <taxon>Frigoriglobus</taxon>
    </lineage>
</organism>
<dbReference type="EMBL" id="CP053452">
    <property type="protein sequence ID" value="QJW98383.1"/>
    <property type="molecule type" value="Genomic_DNA"/>
</dbReference>
<protein>
    <submittedName>
        <fullName evidence="2">Uncharacterized protein</fullName>
    </submittedName>
</protein>
<feature type="transmembrane region" description="Helical" evidence="1">
    <location>
        <begin position="88"/>
        <end position="108"/>
    </location>
</feature>
<feature type="transmembrane region" description="Helical" evidence="1">
    <location>
        <begin position="120"/>
        <end position="142"/>
    </location>
</feature>
<keyword evidence="1" id="KW-0812">Transmembrane</keyword>
<keyword evidence="3" id="KW-1185">Reference proteome</keyword>
<dbReference type="KEGG" id="ftj:FTUN_5973"/>
<evidence type="ECO:0000313" key="2">
    <source>
        <dbReference type="EMBL" id="QJW98383.1"/>
    </source>
</evidence>
<reference evidence="3" key="1">
    <citation type="submission" date="2020-05" db="EMBL/GenBank/DDBJ databases">
        <title>Frigoriglobus tundricola gen. nov., sp. nov., a psychrotolerant cellulolytic planctomycete of the family Gemmataceae with two divergent copies of 16S rRNA gene.</title>
        <authorList>
            <person name="Kulichevskaya I.S."/>
            <person name="Ivanova A.A."/>
            <person name="Naumoff D.G."/>
            <person name="Beletsky A.V."/>
            <person name="Rijpstra W.I.C."/>
            <person name="Sinninghe Damste J.S."/>
            <person name="Mardanov A.V."/>
            <person name="Ravin N.V."/>
            <person name="Dedysh S.N."/>
        </authorList>
    </citation>
    <scope>NUCLEOTIDE SEQUENCE [LARGE SCALE GENOMIC DNA]</scope>
    <source>
        <strain evidence="3">PL17</strain>
    </source>
</reference>
<proteinExistence type="predicted"/>
<gene>
    <name evidence="2" type="ORF">FTUN_5973</name>
</gene>
<evidence type="ECO:0000256" key="1">
    <source>
        <dbReference type="SAM" id="Phobius"/>
    </source>
</evidence>
<dbReference type="Proteomes" id="UP000503447">
    <property type="component" value="Chromosome"/>
</dbReference>